<comment type="similarity">
    <text evidence="4">Belongs to the dTDP-4-dehydrorhamnose 3,5-epimerase family.</text>
</comment>
<keyword evidence="4 5" id="KW-0413">Isomerase</keyword>
<dbReference type="InterPro" id="IPR000888">
    <property type="entry name" value="RmlC-like"/>
</dbReference>
<dbReference type="OrthoDB" id="9800680at2"/>
<dbReference type="Pfam" id="PF00908">
    <property type="entry name" value="dTDP_sugar_isom"/>
    <property type="match status" value="1"/>
</dbReference>
<evidence type="ECO:0000313" key="5">
    <source>
        <dbReference type="EMBL" id="KGF96897.1"/>
    </source>
</evidence>
<feature type="binding site" evidence="2">
    <location>
        <position position="125"/>
    </location>
    <ligand>
        <name>substrate</name>
    </ligand>
</feature>
<evidence type="ECO:0000313" key="6">
    <source>
        <dbReference type="Proteomes" id="UP000030445"/>
    </source>
</evidence>
<comment type="catalytic activity">
    <reaction evidence="4">
        <text>dTDP-4-dehydro-6-deoxy-alpha-D-glucose = dTDP-4-dehydro-beta-L-rhamnose</text>
        <dbReference type="Rhea" id="RHEA:16969"/>
        <dbReference type="ChEBI" id="CHEBI:57649"/>
        <dbReference type="ChEBI" id="CHEBI:62830"/>
        <dbReference type="EC" id="5.1.3.13"/>
    </reaction>
</comment>
<dbReference type="InterPro" id="IPR011051">
    <property type="entry name" value="RmlC_Cupin_sf"/>
</dbReference>
<comment type="subunit">
    <text evidence="4">Homodimer.</text>
</comment>
<protein>
    <recommendedName>
        <fullName evidence="4">dTDP-4-dehydrorhamnose 3,5-epimerase</fullName>
        <ecNumber evidence="4">5.1.3.13</ecNumber>
    </recommendedName>
    <alternativeName>
        <fullName evidence="4">Thymidine diphospho-4-keto-rhamnose 3,5-epimerase</fullName>
    </alternativeName>
</protein>
<feature type="binding site" evidence="2">
    <location>
        <position position="34"/>
    </location>
    <ligand>
        <name>substrate</name>
    </ligand>
</feature>
<dbReference type="GO" id="GO:0000271">
    <property type="term" value="P:polysaccharide biosynthetic process"/>
    <property type="evidence" value="ECO:0007669"/>
    <property type="project" value="TreeGrafter"/>
</dbReference>
<name>A0A0A2A4S3_PROMR</name>
<feature type="site" description="Participates in a stacking interaction with the thymidine ring of dTDP-4-oxo-6-deoxyglucose" evidence="3">
    <location>
        <position position="144"/>
    </location>
</feature>
<dbReference type="STRING" id="74545.EU96_1535"/>
<dbReference type="EC" id="5.1.3.13" evidence="4"/>
<dbReference type="GO" id="GO:0019305">
    <property type="term" value="P:dTDP-rhamnose biosynthetic process"/>
    <property type="evidence" value="ECO:0007669"/>
    <property type="project" value="UniProtKB-UniRule"/>
</dbReference>
<feature type="binding site" evidence="2">
    <location>
        <position position="149"/>
    </location>
    <ligand>
        <name>substrate</name>
    </ligand>
</feature>
<dbReference type="CDD" id="cd00438">
    <property type="entry name" value="cupin_RmlC"/>
    <property type="match status" value="1"/>
</dbReference>
<evidence type="ECO:0000256" key="3">
    <source>
        <dbReference type="PIRSR" id="PIRSR600888-3"/>
    </source>
</evidence>
<dbReference type="eggNOG" id="COG1898">
    <property type="taxonomic scope" value="Bacteria"/>
</dbReference>
<feature type="binding site" evidence="2">
    <location>
        <position position="172"/>
    </location>
    <ligand>
        <name>substrate</name>
    </ligand>
</feature>
<dbReference type="SUPFAM" id="SSF51182">
    <property type="entry name" value="RmlC-like cupins"/>
    <property type="match status" value="1"/>
</dbReference>
<comment type="function">
    <text evidence="4">Catalyzes the epimerization of the C3' and C5'positions of dTDP-6-deoxy-D-xylo-4-hexulose, forming dTDP-6-deoxy-L-lyxo-4-hexulose.</text>
</comment>
<reference evidence="6" key="1">
    <citation type="journal article" date="2014" name="Sci. Data">
        <title>Genomes of diverse isolates of the marine cyanobacterium Prochlorococcus.</title>
        <authorList>
            <person name="Biller S."/>
            <person name="Berube P."/>
            <person name="Thompson J."/>
            <person name="Kelly L."/>
            <person name="Roggensack S."/>
            <person name="Awad L."/>
            <person name="Roache-Johnson K."/>
            <person name="Ding H."/>
            <person name="Giovannoni S.J."/>
            <person name="Moore L.R."/>
            <person name="Chisholm S.W."/>
        </authorList>
    </citation>
    <scope>NUCLEOTIDE SEQUENCE [LARGE SCALE GENOMIC DNA]</scope>
    <source>
        <strain evidence="6">MIT 9302</strain>
    </source>
</reference>
<evidence type="ECO:0000256" key="4">
    <source>
        <dbReference type="RuleBase" id="RU364069"/>
    </source>
</evidence>
<sequence length="195" mass="23115">MKIEKIKSSKNLFIDGPIILIPDKFSDQRGFFYESWNKEIFNRTIQRDISFVQDNHSRSIYGVIRGLHFQKKPFEQAKLIRVINGAILDVIVDLRLNSTTFKEWAGILLNKRNRKQLWIPEGFAHGFISLTKHTEVNYKTNNFWNKELERTLIWNDLDLKINWKLNKLKLKKPIVSKKDLEGKSLQELLITKDLF</sequence>
<dbReference type="EMBL" id="JNAM01000011">
    <property type="protein sequence ID" value="KGF96897.1"/>
    <property type="molecule type" value="Genomic_DNA"/>
</dbReference>
<dbReference type="PANTHER" id="PTHR21047:SF2">
    <property type="entry name" value="THYMIDINE DIPHOSPHO-4-KETO-RHAMNOSE 3,5-EPIMERASE"/>
    <property type="match status" value="1"/>
</dbReference>
<feature type="active site" description="Proton acceptor" evidence="1">
    <location>
        <position position="68"/>
    </location>
</feature>
<proteinExistence type="inferred from homology"/>
<accession>A0A0A2A4S3</accession>
<evidence type="ECO:0000256" key="1">
    <source>
        <dbReference type="PIRSR" id="PIRSR600888-1"/>
    </source>
</evidence>
<gene>
    <name evidence="5" type="ORF">EU96_1535</name>
</gene>
<comment type="caution">
    <text evidence="5">The sequence shown here is derived from an EMBL/GenBank/DDBJ whole genome shotgun (WGS) entry which is preliminary data.</text>
</comment>
<dbReference type="AlphaFoldDB" id="A0A0A2A4S3"/>
<evidence type="ECO:0000256" key="2">
    <source>
        <dbReference type="PIRSR" id="PIRSR600888-2"/>
    </source>
</evidence>
<dbReference type="PANTHER" id="PTHR21047">
    <property type="entry name" value="DTDP-6-DEOXY-D-GLUCOSE-3,5 EPIMERASE"/>
    <property type="match status" value="1"/>
</dbReference>
<dbReference type="UniPathway" id="UPA00124"/>
<feature type="binding site" evidence="2">
    <location>
        <position position="78"/>
    </location>
    <ligand>
        <name>substrate</name>
    </ligand>
</feature>
<comment type="pathway">
    <text evidence="4">Carbohydrate biosynthesis; dTDP-L-rhamnose biosynthesis.</text>
</comment>
<feature type="binding site" evidence="2">
    <location>
        <position position="29"/>
    </location>
    <ligand>
        <name>substrate</name>
    </ligand>
</feature>
<dbReference type="GO" id="GO:0008830">
    <property type="term" value="F:dTDP-4-dehydrorhamnose 3,5-epimerase activity"/>
    <property type="evidence" value="ECO:0007669"/>
    <property type="project" value="UniProtKB-UniRule"/>
</dbReference>
<dbReference type="Proteomes" id="UP000030445">
    <property type="component" value="Unassembled WGS sequence"/>
</dbReference>
<dbReference type="InterPro" id="IPR014710">
    <property type="entry name" value="RmlC-like_jellyroll"/>
</dbReference>
<dbReference type="NCBIfam" id="TIGR01221">
    <property type="entry name" value="rmlC"/>
    <property type="match status" value="1"/>
</dbReference>
<feature type="binding site" evidence="2">
    <location>
        <begin position="53"/>
        <end position="55"/>
    </location>
    <ligand>
        <name>substrate</name>
    </ligand>
</feature>
<dbReference type="Gene3D" id="2.60.120.10">
    <property type="entry name" value="Jelly Rolls"/>
    <property type="match status" value="1"/>
</dbReference>
<dbReference type="GO" id="GO:0005829">
    <property type="term" value="C:cytosol"/>
    <property type="evidence" value="ECO:0007669"/>
    <property type="project" value="TreeGrafter"/>
</dbReference>
<dbReference type="RefSeq" id="WP_032527149.1">
    <property type="nucleotide sequence ID" value="NZ_CP138951.1"/>
</dbReference>
<organism evidence="5 6">
    <name type="scientific">Prochlorococcus marinus str. MIT 9302</name>
    <dbReference type="NCBI Taxonomy" id="74545"/>
    <lineage>
        <taxon>Bacteria</taxon>
        <taxon>Bacillati</taxon>
        <taxon>Cyanobacteriota</taxon>
        <taxon>Cyanophyceae</taxon>
        <taxon>Synechococcales</taxon>
        <taxon>Prochlorococcaceae</taxon>
        <taxon>Prochlorococcus</taxon>
    </lineage>
</organism>
<feature type="active site" description="Proton donor" evidence="1">
    <location>
        <position position="138"/>
    </location>
</feature>
<feature type="binding site" evidence="2">
    <location>
        <position position="65"/>
    </location>
    <ligand>
        <name>substrate</name>
    </ligand>
</feature>